<dbReference type="EMBL" id="GGFL01010334">
    <property type="protein sequence ID" value="MBW74512.1"/>
    <property type="molecule type" value="Transcribed_RNA"/>
</dbReference>
<feature type="signal peptide" evidence="1">
    <location>
        <begin position="1"/>
        <end position="16"/>
    </location>
</feature>
<keyword evidence="1" id="KW-0732">Signal</keyword>
<reference evidence="2" key="1">
    <citation type="submission" date="2018-01" db="EMBL/GenBank/DDBJ databases">
        <title>An insight into the sialome of Amazonian anophelines.</title>
        <authorList>
            <person name="Ribeiro J.M."/>
            <person name="Scarpassa V."/>
            <person name="Calvo E."/>
        </authorList>
    </citation>
    <scope>NUCLEOTIDE SEQUENCE</scope>
</reference>
<evidence type="ECO:0000313" key="2">
    <source>
        <dbReference type="EMBL" id="MBW74512.1"/>
    </source>
</evidence>
<evidence type="ECO:0000256" key="1">
    <source>
        <dbReference type="SAM" id="SignalP"/>
    </source>
</evidence>
<protein>
    <submittedName>
        <fullName evidence="2">Putative secreted protein</fullName>
    </submittedName>
</protein>
<proteinExistence type="predicted"/>
<sequence length="67" mass="7212">MLLLLLLVHSNPMIRCQTSSAQCLAGAGATVTHCPRCPLSPPMCPCLPSLTHRLLPYREDRTAGGHC</sequence>
<name>A0A2M4DAA8_ANODA</name>
<accession>A0A2M4DAA8</accession>
<organism evidence="2">
    <name type="scientific">Anopheles darlingi</name>
    <name type="common">Mosquito</name>
    <dbReference type="NCBI Taxonomy" id="43151"/>
    <lineage>
        <taxon>Eukaryota</taxon>
        <taxon>Metazoa</taxon>
        <taxon>Ecdysozoa</taxon>
        <taxon>Arthropoda</taxon>
        <taxon>Hexapoda</taxon>
        <taxon>Insecta</taxon>
        <taxon>Pterygota</taxon>
        <taxon>Neoptera</taxon>
        <taxon>Endopterygota</taxon>
        <taxon>Diptera</taxon>
        <taxon>Nematocera</taxon>
        <taxon>Culicoidea</taxon>
        <taxon>Culicidae</taxon>
        <taxon>Anophelinae</taxon>
        <taxon>Anopheles</taxon>
    </lineage>
</organism>
<dbReference type="AlphaFoldDB" id="A0A2M4DAA8"/>
<feature type="chain" id="PRO_5014824549" evidence="1">
    <location>
        <begin position="17"/>
        <end position="67"/>
    </location>
</feature>